<sequence length="98" mass="11662">MLRSSQCSNNRCWCTAYFWLGTSWTCEPLYVRALSGNELVMIVFQVLVKALVSMDTGDDTEFRKKQFNNSWLVSYLYQLTYLEVDSTGHYRQRRKWLN</sequence>
<dbReference type="EMBL" id="CM045761">
    <property type="protein sequence ID" value="KAI8016041.1"/>
    <property type="molecule type" value="Genomic_DNA"/>
</dbReference>
<reference evidence="1 2" key="1">
    <citation type="journal article" date="2022" name="Plant J.">
        <title>Chromosome-level genome of Camellia lanceoleosa provides a valuable resource for understanding genome evolution and self-incompatibility.</title>
        <authorList>
            <person name="Gong W."/>
            <person name="Xiao S."/>
            <person name="Wang L."/>
            <person name="Liao Z."/>
            <person name="Chang Y."/>
            <person name="Mo W."/>
            <person name="Hu G."/>
            <person name="Li W."/>
            <person name="Zhao G."/>
            <person name="Zhu H."/>
            <person name="Hu X."/>
            <person name="Ji K."/>
            <person name="Xiang X."/>
            <person name="Song Q."/>
            <person name="Yuan D."/>
            <person name="Jin S."/>
            <person name="Zhang L."/>
        </authorList>
    </citation>
    <scope>NUCLEOTIDE SEQUENCE [LARGE SCALE GENOMIC DNA]</scope>
    <source>
        <strain evidence="1">SQ_2022a</strain>
    </source>
</reference>
<proteinExistence type="predicted"/>
<keyword evidence="2" id="KW-1185">Reference proteome</keyword>
<accession>A0ACC0HVF0</accession>
<evidence type="ECO:0000313" key="2">
    <source>
        <dbReference type="Proteomes" id="UP001060215"/>
    </source>
</evidence>
<comment type="caution">
    <text evidence="1">The sequence shown here is derived from an EMBL/GenBank/DDBJ whole genome shotgun (WGS) entry which is preliminary data.</text>
</comment>
<protein>
    <submittedName>
        <fullName evidence="1">Uncharacterized protein</fullName>
    </submittedName>
</protein>
<evidence type="ECO:0000313" key="1">
    <source>
        <dbReference type="EMBL" id="KAI8016041.1"/>
    </source>
</evidence>
<organism evidence="1 2">
    <name type="scientific">Camellia lanceoleosa</name>
    <dbReference type="NCBI Taxonomy" id="1840588"/>
    <lineage>
        <taxon>Eukaryota</taxon>
        <taxon>Viridiplantae</taxon>
        <taxon>Streptophyta</taxon>
        <taxon>Embryophyta</taxon>
        <taxon>Tracheophyta</taxon>
        <taxon>Spermatophyta</taxon>
        <taxon>Magnoliopsida</taxon>
        <taxon>eudicotyledons</taxon>
        <taxon>Gunneridae</taxon>
        <taxon>Pentapetalae</taxon>
        <taxon>asterids</taxon>
        <taxon>Ericales</taxon>
        <taxon>Theaceae</taxon>
        <taxon>Camellia</taxon>
    </lineage>
</organism>
<gene>
    <name evidence="1" type="ORF">LOK49_LG05G02579</name>
</gene>
<dbReference type="Proteomes" id="UP001060215">
    <property type="component" value="Chromosome 4"/>
</dbReference>
<name>A0ACC0HVF0_9ERIC</name>